<sequence length="121" mass="14274">FGYVIYAIIWRKVSQKNNSLEIFIAKNLKDIDKYSRPTRGSGCGNELGDVANEYFYIECKQNLTKENLILKRNVWQKHISNLPINNFKIPFVALENMYNERFIILEAKDFFGIIKKAYKNE</sequence>
<dbReference type="AlphaFoldDB" id="A0A0F9A6X5"/>
<name>A0A0F9A6X5_9ZZZZ</name>
<comment type="caution">
    <text evidence="1">The sequence shown here is derived from an EMBL/GenBank/DDBJ whole genome shotgun (WGS) entry which is preliminary data.</text>
</comment>
<gene>
    <name evidence="1" type="ORF">LCGC14_2884770</name>
</gene>
<evidence type="ECO:0008006" key="2">
    <source>
        <dbReference type="Google" id="ProtNLM"/>
    </source>
</evidence>
<dbReference type="EMBL" id="LAZR01056367">
    <property type="protein sequence ID" value="KKK74339.1"/>
    <property type="molecule type" value="Genomic_DNA"/>
</dbReference>
<proteinExistence type="predicted"/>
<evidence type="ECO:0000313" key="1">
    <source>
        <dbReference type="EMBL" id="KKK74339.1"/>
    </source>
</evidence>
<feature type="non-terminal residue" evidence="1">
    <location>
        <position position="1"/>
    </location>
</feature>
<accession>A0A0F9A6X5</accession>
<organism evidence="1">
    <name type="scientific">marine sediment metagenome</name>
    <dbReference type="NCBI Taxonomy" id="412755"/>
    <lineage>
        <taxon>unclassified sequences</taxon>
        <taxon>metagenomes</taxon>
        <taxon>ecological metagenomes</taxon>
    </lineage>
</organism>
<protein>
    <recommendedName>
        <fullName evidence="2">Restriction endonuclease</fullName>
    </recommendedName>
</protein>
<reference evidence="1" key="1">
    <citation type="journal article" date="2015" name="Nature">
        <title>Complex archaea that bridge the gap between prokaryotes and eukaryotes.</title>
        <authorList>
            <person name="Spang A."/>
            <person name="Saw J.H."/>
            <person name="Jorgensen S.L."/>
            <person name="Zaremba-Niedzwiedzka K."/>
            <person name="Martijn J."/>
            <person name="Lind A.E."/>
            <person name="van Eijk R."/>
            <person name="Schleper C."/>
            <person name="Guy L."/>
            <person name="Ettema T.J."/>
        </authorList>
    </citation>
    <scope>NUCLEOTIDE SEQUENCE</scope>
</reference>